<dbReference type="PROSITE" id="PS50011">
    <property type="entry name" value="PROTEIN_KINASE_DOM"/>
    <property type="match status" value="1"/>
</dbReference>
<dbReference type="Gene3D" id="1.10.510.10">
    <property type="entry name" value="Transferase(Phosphotransferase) domain 1"/>
    <property type="match status" value="1"/>
</dbReference>
<dbReference type="SUPFAM" id="SSF56112">
    <property type="entry name" value="Protein kinase-like (PK-like)"/>
    <property type="match status" value="1"/>
</dbReference>
<feature type="binding site" evidence="5">
    <location>
        <position position="34"/>
    </location>
    <ligand>
        <name>ATP</name>
        <dbReference type="ChEBI" id="CHEBI:30616"/>
    </ligand>
</feature>
<evidence type="ECO:0000256" key="1">
    <source>
        <dbReference type="ARBA" id="ARBA00022679"/>
    </source>
</evidence>
<sequence>MKERYAVLGPLGSGAYGQVYKCLDKNTNEVVALKVVNVAHLEPLVMRLAMRELRTLQRLPPHPHVVELRDAFKSSGSGRVFLVFSCEGRSLHEEAEQYPDYVLPGPMLKQLAWQLLQALHHLHEQRVIHRDVKPGNILVAGDGAGGQMDLAPNGANVFVRLADFGFARSWTPGEGLSSYVATRWFRAPEILVRSRYGYNSDCWSVGCTVAELASGQPLFPGTSTLDQVARIMRCFGPMPRALASAALRDERLCGHVAMAQRSAPSRTLRQRLPNLDTRLFEFISACLTVDPSLRPSARELMQMPYFWDVVPHAPALPCVAAAAKRKAAAAVAAAAAGAGVVDVVATAVDVSTACSGERHTPAPQTPEALTAPLAAGARQESSVESSRLDSTAAETMGADAAAAAAASLATAQSAGTLVAGAGSGHTIAAAAAAADAKAGLSGDDNPNTPVGSDSRRMRANVSSVQFEVPDLAAPGHERSGTEAVGSVTAAVLMESMMLSRGDEAELLTTGGAAAAAAALAGEEPVVTESAVIVSLAVAAAELEAAASTAAAAGAQAHGQAQAGCAAPARAPAVFVQDLFAHAVPAAAGVSLAPPSGSLASGTADVQGAVELFQGAPADGSAAALLSPSPAALAAAALPLVPVEVARGPAAEGTNTSTAPMVVSVGSWGTNARPRPLPGGVAATAAAILLGKAGVSHVLSSLSPVAPSAAEDTGTTQASAVPAGLMDMQSEPQPAPGPGAPSSWSALAGALAAASTEPVAVAPSPTGGAQARAPTSINVFATSAAPPIDTPTPTTAAGAELESDARFGRAVRFASCSTGFGACMSPASFWGPPSINGAPRPSYAMLPNTPPGLMSPPIAMSPADMTGRNLPYAMTPVGAPPPGGFLRGEKLPHCRGPPVPLPPPGSLSGSYGSGVLDLARSVLGPEGRAAANRPPSLGNGASAEGLLFTWLWKLRAGRNRASMDTPGAGQLPTAGMVGQASGGPGAGPGSLPGGTRARAQSVAQAHLSDHGSLAAGAYGASAMATPPRGSMNLQGAPRRSWRVLPHRAASDVMRQNTMGASPRMECPSPYVEGPDGAAALASAQSGGSSRPLVIPRVVGRASAAAAAAVAAAAARRTVEGASASGAPMGRALSRGYPSHRSISTSLEPVAAAVAVVAPPGSEQLPTASTPPSWGPSSLPRHSLAGADKGSGLFRCTTLELSGGTTTGPRALDQGGREASAEAALPAGAPFPAAPGTTDLWNAMLVGGPGLGLGQARSGRFLYPVSGAARSGAIPEGDDEALATGGALHPPAPPSPSSTRTRTDLCTRRSWGMGTDAGDTATGACGPGEEPCAACAAAAAKGGDEGAEQGLGDEDGEEEAPLPGGFIERLLRLCACGGGQ</sequence>
<feature type="region of interest" description="Disordered" evidence="6">
    <location>
        <begin position="1341"/>
        <end position="1362"/>
    </location>
</feature>
<evidence type="ECO:0000256" key="5">
    <source>
        <dbReference type="PROSITE-ProRule" id="PRU10141"/>
    </source>
</evidence>
<gene>
    <name evidence="8" type="ORF">HYH03_000198</name>
</gene>
<organism evidence="8 9">
    <name type="scientific">Edaphochlamys debaryana</name>
    <dbReference type="NCBI Taxonomy" id="47281"/>
    <lineage>
        <taxon>Eukaryota</taxon>
        <taxon>Viridiplantae</taxon>
        <taxon>Chlorophyta</taxon>
        <taxon>core chlorophytes</taxon>
        <taxon>Chlorophyceae</taxon>
        <taxon>CS clade</taxon>
        <taxon>Chlamydomonadales</taxon>
        <taxon>Chlamydomonadales incertae sedis</taxon>
        <taxon>Edaphochlamys</taxon>
    </lineage>
</organism>
<dbReference type="Pfam" id="PF00069">
    <property type="entry name" value="Pkinase"/>
    <property type="match status" value="1"/>
</dbReference>
<evidence type="ECO:0000256" key="4">
    <source>
        <dbReference type="ARBA" id="ARBA00022840"/>
    </source>
</evidence>
<feature type="region of interest" description="Disordered" evidence="6">
    <location>
        <begin position="436"/>
        <end position="458"/>
    </location>
</feature>
<dbReference type="InterPro" id="IPR008271">
    <property type="entry name" value="Ser/Thr_kinase_AS"/>
</dbReference>
<feature type="compositionally biased region" description="Gly residues" evidence="6">
    <location>
        <begin position="979"/>
        <end position="991"/>
    </location>
</feature>
<reference evidence="8" key="1">
    <citation type="journal article" date="2020" name="bioRxiv">
        <title>Comparative genomics of Chlamydomonas.</title>
        <authorList>
            <person name="Craig R.J."/>
            <person name="Hasan A.R."/>
            <person name="Ness R.W."/>
            <person name="Keightley P.D."/>
        </authorList>
    </citation>
    <scope>NUCLEOTIDE SEQUENCE</scope>
    <source>
        <strain evidence="8">CCAP 11/70</strain>
    </source>
</reference>
<feature type="region of interest" description="Disordered" evidence="6">
    <location>
        <begin position="726"/>
        <end position="745"/>
    </location>
</feature>
<keyword evidence="3" id="KW-0418">Kinase</keyword>
<dbReference type="Proteomes" id="UP000612055">
    <property type="component" value="Unassembled WGS sequence"/>
</dbReference>
<protein>
    <recommendedName>
        <fullName evidence="7">Protein kinase domain-containing protein</fullName>
    </recommendedName>
</protein>
<dbReference type="PANTHER" id="PTHR24055">
    <property type="entry name" value="MITOGEN-ACTIVATED PROTEIN KINASE"/>
    <property type="match status" value="1"/>
</dbReference>
<dbReference type="PROSITE" id="PS00108">
    <property type="entry name" value="PROTEIN_KINASE_ST"/>
    <property type="match status" value="1"/>
</dbReference>
<proteinExistence type="predicted"/>
<dbReference type="InterPro" id="IPR000719">
    <property type="entry name" value="Prot_kinase_dom"/>
</dbReference>
<dbReference type="Gene3D" id="3.30.200.20">
    <property type="entry name" value="Phosphorylase Kinase, domain 1"/>
    <property type="match status" value="1"/>
</dbReference>
<dbReference type="GO" id="GO:0004672">
    <property type="term" value="F:protein kinase activity"/>
    <property type="evidence" value="ECO:0007669"/>
    <property type="project" value="InterPro"/>
</dbReference>
<evidence type="ECO:0000259" key="7">
    <source>
        <dbReference type="PROSITE" id="PS50011"/>
    </source>
</evidence>
<dbReference type="GO" id="GO:0005524">
    <property type="term" value="F:ATP binding"/>
    <property type="evidence" value="ECO:0007669"/>
    <property type="project" value="UniProtKB-UniRule"/>
</dbReference>
<dbReference type="InterPro" id="IPR050117">
    <property type="entry name" value="MAPK"/>
</dbReference>
<dbReference type="InterPro" id="IPR017441">
    <property type="entry name" value="Protein_kinase_ATP_BS"/>
</dbReference>
<name>A0A835YIS1_9CHLO</name>
<dbReference type="OrthoDB" id="546160at2759"/>
<dbReference type="PROSITE" id="PS00107">
    <property type="entry name" value="PROTEIN_KINASE_ATP"/>
    <property type="match status" value="1"/>
</dbReference>
<evidence type="ECO:0000256" key="3">
    <source>
        <dbReference type="ARBA" id="ARBA00022777"/>
    </source>
</evidence>
<dbReference type="SMART" id="SM00220">
    <property type="entry name" value="S_TKc"/>
    <property type="match status" value="1"/>
</dbReference>
<feature type="region of interest" description="Disordered" evidence="6">
    <location>
        <begin position="977"/>
        <end position="997"/>
    </location>
</feature>
<evidence type="ECO:0000256" key="6">
    <source>
        <dbReference type="SAM" id="MobiDB-lite"/>
    </source>
</evidence>
<feature type="region of interest" description="Disordered" evidence="6">
    <location>
        <begin position="1273"/>
        <end position="1301"/>
    </location>
</feature>
<accession>A0A835YIS1</accession>
<dbReference type="InterPro" id="IPR011009">
    <property type="entry name" value="Kinase-like_dom_sf"/>
</dbReference>
<evidence type="ECO:0000313" key="8">
    <source>
        <dbReference type="EMBL" id="KAG2501696.1"/>
    </source>
</evidence>
<feature type="compositionally biased region" description="Acidic residues" evidence="6">
    <location>
        <begin position="1343"/>
        <end position="1358"/>
    </location>
</feature>
<keyword evidence="4 5" id="KW-0067">ATP-binding</keyword>
<evidence type="ECO:0000313" key="9">
    <source>
        <dbReference type="Proteomes" id="UP000612055"/>
    </source>
</evidence>
<evidence type="ECO:0000256" key="2">
    <source>
        <dbReference type="ARBA" id="ARBA00022741"/>
    </source>
</evidence>
<feature type="domain" description="Protein kinase" evidence="7">
    <location>
        <begin position="5"/>
        <end position="306"/>
    </location>
</feature>
<keyword evidence="2 5" id="KW-0547">Nucleotide-binding</keyword>
<comment type="caution">
    <text evidence="8">The sequence shown here is derived from an EMBL/GenBank/DDBJ whole genome shotgun (WGS) entry which is preliminary data.</text>
</comment>
<dbReference type="EMBL" id="JAEHOE010000001">
    <property type="protein sequence ID" value="KAG2501696.1"/>
    <property type="molecule type" value="Genomic_DNA"/>
</dbReference>
<keyword evidence="1" id="KW-0808">Transferase</keyword>
<keyword evidence="9" id="KW-1185">Reference proteome</keyword>